<dbReference type="EMBL" id="QOCW01000013">
    <property type="protein sequence ID" value="RBW69076.1"/>
    <property type="molecule type" value="Genomic_DNA"/>
</dbReference>
<protein>
    <submittedName>
        <fullName evidence="1">Uncharacterized protein</fullName>
    </submittedName>
</protein>
<dbReference type="AlphaFoldDB" id="A0A366XTT4"/>
<accession>A0A366XTT4</accession>
<comment type="caution">
    <text evidence="1">The sequence shown here is derived from an EMBL/GenBank/DDBJ whole genome shotgun (WGS) entry which is preliminary data.</text>
</comment>
<sequence length="114" mass="13294">MSGKITNVDDYKSKKWVKQNKKKFLSSGVNMISPEEIKPLKMLTIDEFTLILNKVQGSKRNVYEVRPHFVDRTYAPFIEFHTLTEEGVKTFSNIKGEKESMYEEIVAWLEDKSS</sequence>
<name>A0A366XTT4_9BACI</name>
<keyword evidence="2" id="KW-1185">Reference proteome</keyword>
<proteinExistence type="predicted"/>
<evidence type="ECO:0000313" key="1">
    <source>
        <dbReference type="EMBL" id="RBW69076.1"/>
    </source>
</evidence>
<gene>
    <name evidence="1" type="ORF">DS031_13025</name>
</gene>
<evidence type="ECO:0000313" key="2">
    <source>
        <dbReference type="Proteomes" id="UP000253314"/>
    </source>
</evidence>
<reference evidence="1 2" key="1">
    <citation type="submission" date="2018-07" db="EMBL/GenBank/DDBJ databases">
        <title>Lottiidibacillus patelloidae gen. nov., sp. nov., isolated from the intestinal tract of a marine limpet and the reclassification of B. taeanensis BH030017T, B. algicola KMM 3737T and B. hwajinpoensis SW-72T as genus Lottiidibacillus.</title>
        <authorList>
            <person name="Liu R."/>
            <person name="Huang Z."/>
        </authorList>
    </citation>
    <scope>NUCLEOTIDE SEQUENCE [LARGE SCALE GENOMIC DNA]</scope>
    <source>
        <strain evidence="1 2">BH030017</strain>
    </source>
</reference>
<dbReference type="Proteomes" id="UP000253314">
    <property type="component" value="Unassembled WGS sequence"/>
</dbReference>
<dbReference type="RefSeq" id="WP_113806507.1">
    <property type="nucleotide sequence ID" value="NZ_QOCW01000013.1"/>
</dbReference>
<organism evidence="1 2">
    <name type="scientific">Bacillus taeanensis</name>
    <dbReference type="NCBI Taxonomy" id="273032"/>
    <lineage>
        <taxon>Bacteria</taxon>
        <taxon>Bacillati</taxon>
        <taxon>Bacillota</taxon>
        <taxon>Bacilli</taxon>
        <taxon>Bacillales</taxon>
        <taxon>Bacillaceae</taxon>
        <taxon>Bacillus</taxon>
    </lineage>
</organism>